<sequence length="136" mass="16208">MDIPTCLLCNLTGESRDHLYFDCSYSFDLWTLVASRCRIRLQRTWGITIAQMEMLSIQKPYRLLTLLSWQATMYWLWKERNDRHRSNTFRSVDSIFSQLDHRQIRNKIQSFWRSNPTLASKMMQSWTDTTGTSPSS</sequence>
<name>A0A3P6H8N9_BRAOL</name>
<dbReference type="EMBL" id="LR031880">
    <property type="protein sequence ID" value="VDD64392.1"/>
    <property type="molecule type" value="Genomic_DNA"/>
</dbReference>
<proteinExistence type="predicted"/>
<dbReference type="AlphaFoldDB" id="A0A3P6H8N9"/>
<organism evidence="1">
    <name type="scientific">Brassica oleracea</name>
    <name type="common">Wild cabbage</name>
    <dbReference type="NCBI Taxonomy" id="3712"/>
    <lineage>
        <taxon>Eukaryota</taxon>
        <taxon>Viridiplantae</taxon>
        <taxon>Streptophyta</taxon>
        <taxon>Embryophyta</taxon>
        <taxon>Tracheophyta</taxon>
        <taxon>Spermatophyta</taxon>
        <taxon>Magnoliopsida</taxon>
        <taxon>eudicotyledons</taxon>
        <taxon>Gunneridae</taxon>
        <taxon>Pentapetalae</taxon>
        <taxon>rosids</taxon>
        <taxon>malvids</taxon>
        <taxon>Brassicales</taxon>
        <taxon>Brassicaceae</taxon>
        <taxon>Brassiceae</taxon>
        <taxon>Brassica</taxon>
    </lineage>
</organism>
<gene>
    <name evidence="1" type="ORF">BOLC6T39845H</name>
</gene>
<evidence type="ECO:0008006" key="2">
    <source>
        <dbReference type="Google" id="ProtNLM"/>
    </source>
</evidence>
<evidence type="ECO:0000313" key="1">
    <source>
        <dbReference type="EMBL" id="VDD64392.1"/>
    </source>
</evidence>
<accession>A0A3P6H8N9</accession>
<protein>
    <recommendedName>
        <fullName evidence="2">Reverse transcriptase zinc-binding domain-containing protein</fullName>
    </recommendedName>
</protein>
<reference evidence="1" key="1">
    <citation type="submission" date="2018-11" db="EMBL/GenBank/DDBJ databases">
        <authorList>
            <consortium name="Genoscope - CEA"/>
            <person name="William W."/>
        </authorList>
    </citation>
    <scope>NUCLEOTIDE SEQUENCE</scope>
</reference>